<gene>
    <name evidence="7" type="ORF">BU16DRAFT_621502</name>
</gene>
<keyword evidence="4" id="KW-0408">Iron</keyword>
<keyword evidence="5" id="KW-0411">Iron-sulfur</keyword>
<evidence type="ECO:0000313" key="8">
    <source>
        <dbReference type="Proteomes" id="UP000799750"/>
    </source>
</evidence>
<keyword evidence="8" id="KW-1185">Reference proteome</keyword>
<dbReference type="GO" id="GO:0046872">
    <property type="term" value="F:metal ion binding"/>
    <property type="evidence" value="ECO:0007669"/>
    <property type="project" value="UniProtKB-KW"/>
</dbReference>
<keyword evidence="3" id="KW-0560">Oxidoreductase</keyword>
<name>A0A6A6QFM5_9PEZI</name>
<dbReference type="GO" id="GO:0016491">
    <property type="term" value="F:oxidoreductase activity"/>
    <property type="evidence" value="ECO:0007669"/>
    <property type="project" value="UniProtKB-KW"/>
</dbReference>
<evidence type="ECO:0000256" key="4">
    <source>
        <dbReference type="ARBA" id="ARBA00023004"/>
    </source>
</evidence>
<evidence type="ECO:0000256" key="5">
    <source>
        <dbReference type="ARBA" id="ARBA00023014"/>
    </source>
</evidence>
<dbReference type="PRINTS" id="PR00090">
    <property type="entry name" value="RNGDIOXGNASE"/>
</dbReference>
<dbReference type="Proteomes" id="UP000799750">
    <property type="component" value="Unassembled WGS sequence"/>
</dbReference>
<evidence type="ECO:0000313" key="7">
    <source>
        <dbReference type="EMBL" id="KAF2490800.1"/>
    </source>
</evidence>
<dbReference type="OrthoDB" id="426882at2759"/>
<keyword evidence="1" id="KW-0001">2Fe-2S</keyword>
<dbReference type="PANTHER" id="PTHR43756">
    <property type="entry name" value="CHOLINE MONOOXYGENASE, CHLOROPLASTIC"/>
    <property type="match status" value="1"/>
</dbReference>
<dbReference type="SUPFAM" id="SSF50022">
    <property type="entry name" value="ISP domain"/>
    <property type="match status" value="1"/>
</dbReference>
<dbReference type="InterPro" id="IPR036922">
    <property type="entry name" value="Rieske_2Fe-2S_sf"/>
</dbReference>
<dbReference type="Gene3D" id="2.102.10.10">
    <property type="entry name" value="Rieske [2Fe-2S] iron-sulphur domain"/>
    <property type="match status" value="1"/>
</dbReference>
<reference evidence="7" key="1">
    <citation type="journal article" date="2020" name="Stud. Mycol.">
        <title>101 Dothideomycetes genomes: a test case for predicting lifestyles and emergence of pathogens.</title>
        <authorList>
            <person name="Haridas S."/>
            <person name="Albert R."/>
            <person name="Binder M."/>
            <person name="Bloem J."/>
            <person name="Labutti K."/>
            <person name="Salamov A."/>
            <person name="Andreopoulos B."/>
            <person name="Baker S."/>
            <person name="Barry K."/>
            <person name="Bills G."/>
            <person name="Bluhm B."/>
            <person name="Cannon C."/>
            <person name="Castanera R."/>
            <person name="Culley D."/>
            <person name="Daum C."/>
            <person name="Ezra D."/>
            <person name="Gonzalez J."/>
            <person name="Henrissat B."/>
            <person name="Kuo A."/>
            <person name="Liang C."/>
            <person name="Lipzen A."/>
            <person name="Lutzoni F."/>
            <person name="Magnuson J."/>
            <person name="Mondo S."/>
            <person name="Nolan M."/>
            <person name="Ohm R."/>
            <person name="Pangilinan J."/>
            <person name="Park H.-J."/>
            <person name="Ramirez L."/>
            <person name="Alfaro M."/>
            <person name="Sun H."/>
            <person name="Tritt A."/>
            <person name="Yoshinaga Y."/>
            <person name="Zwiers L.-H."/>
            <person name="Turgeon B."/>
            <person name="Goodwin S."/>
            <person name="Spatafora J."/>
            <person name="Crous P."/>
            <person name="Grigoriev I."/>
        </authorList>
    </citation>
    <scope>NUCLEOTIDE SEQUENCE</scope>
    <source>
        <strain evidence="7">CBS 269.34</strain>
    </source>
</reference>
<dbReference type="InterPro" id="IPR017941">
    <property type="entry name" value="Rieske_2Fe-2S"/>
</dbReference>
<dbReference type="PANTHER" id="PTHR43756:SF6">
    <property type="entry name" value="CLUSTER-BINDING PROTEIN, PUTATIVE (AFU_ORTHOLOGUE AFUA_6G03920)-RELATED"/>
    <property type="match status" value="1"/>
</dbReference>
<feature type="domain" description="Rieske" evidence="6">
    <location>
        <begin position="48"/>
        <end position="135"/>
    </location>
</feature>
<accession>A0A6A6QFM5</accession>
<dbReference type="GO" id="GO:0051537">
    <property type="term" value="F:2 iron, 2 sulfur cluster binding"/>
    <property type="evidence" value="ECO:0007669"/>
    <property type="project" value="UniProtKB-KW"/>
</dbReference>
<evidence type="ECO:0000256" key="2">
    <source>
        <dbReference type="ARBA" id="ARBA00022723"/>
    </source>
</evidence>
<dbReference type="CDD" id="cd03469">
    <property type="entry name" value="Rieske_RO_Alpha_N"/>
    <property type="match status" value="1"/>
</dbReference>
<dbReference type="InterPro" id="IPR001663">
    <property type="entry name" value="Rng_hydr_dOase-A"/>
</dbReference>
<protein>
    <submittedName>
        <fullName evidence="7">ISP domain-containing protein</fullName>
    </submittedName>
</protein>
<evidence type="ECO:0000259" key="6">
    <source>
        <dbReference type="PROSITE" id="PS51296"/>
    </source>
</evidence>
<keyword evidence="2" id="KW-0479">Metal-binding</keyword>
<dbReference type="PROSITE" id="PS51296">
    <property type="entry name" value="RIESKE"/>
    <property type="match status" value="1"/>
</dbReference>
<dbReference type="EMBL" id="MU004196">
    <property type="protein sequence ID" value="KAF2490800.1"/>
    <property type="molecule type" value="Genomic_DNA"/>
</dbReference>
<dbReference type="Pfam" id="PF00355">
    <property type="entry name" value="Rieske"/>
    <property type="match status" value="1"/>
</dbReference>
<evidence type="ECO:0000256" key="1">
    <source>
        <dbReference type="ARBA" id="ARBA00022714"/>
    </source>
</evidence>
<dbReference type="AlphaFoldDB" id="A0A6A6QFM5"/>
<proteinExistence type="predicted"/>
<organism evidence="7 8">
    <name type="scientific">Lophium mytilinum</name>
    <dbReference type="NCBI Taxonomy" id="390894"/>
    <lineage>
        <taxon>Eukaryota</taxon>
        <taxon>Fungi</taxon>
        <taxon>Dikarya</taxon>
        <taxon>Ascomycota</taxon>
        <taxon>Pezizomycotina</taxon>
        <taxon>Dothideomycetes</taxon>
        <taxon>Pleosporomycetidae</taxon>
        <taxon>Mytilinidiales</taxon>
        <taxon>Mytilinidiaceae</taxon>
        <taxon>Lophium</taxon>
    </lineage>
</organism>
<evidence type="ECO:0000256" key="3">
    <source>
        <dbReference type="ARBA" id="ARBA00023002"/>
    </source>
</evidence>
<sequence length="407" mass="44095">MSPPEVPVFARQRIDSLDVLEVSKEVDVFDDDDKLFLLERRAIFSKTWICVAHRSRFTKPGDYVAMELATFPIFIILGKDNIARAFHNVCRHRAYTVTKKTAGSSLVLGCKYHGWSYDTKGKLLKAPQFDGIDGFDKTQNSLFAIHTCTDKGGFIHVNLDAGLNLEPPSCASVVAFAAEHGIHARGSWITGWDLKGDFNWKVAAQQPISTLALQEAPSASSAAAAGLRAYLRLLVGSARKSAPKGANAGGSETPTSLNVSPITTLKMLPGSSLWLCITAFPLSAARTAVRCDVYSAASSFAPAPSQAQLEQLEQGVAAWVRGLESSYVVVESGPLSKQNEFLPMLREHLREERMRGVEIMPGSRREGRSVEFMKGEQVCKELEDLAGGGMPTACAVGGDGEKGGMEW</sequence>